<proteinExistence type="predicted"/>
<name>A0AAJ0BXC8_9PEZI</name>
<reference evidence="1" key="1">
    <citation type="submission" date="2023-06" db="EMBL/GenBank/DDBJ databases">
        <title>Genome-scale phylogeny and comparative genomics of the fungal order Sordariales.</title>
        <authorList>
            <consortium name="Lawrence Berkeley National Laboratory"/>
            <person name="Hensen N."/>
            <person name="Bonometti L."/>
            <person name="Westerberg I."/>
            <person name="Brannstrom I.O."/>
            <person name="Guillou S."/>
            <person name="Cros-Aarteil S."/>
            <person name="Calhoun S."/>
            <person name="Haridas S."/>
            <person name="Kuo A."/>
            <person name="Mondo S."/>
            <person name="Pangilinan J."/>
            <person name="Riley R."/>
            <person name="Labutti K."/>
            <person name="Andreopoulos B."/>
            <person name="Lipzen A."/>
            <person name="Chen C."/>
            <person name="Yanf M."/>
            <person name="Daum C."/>
            <person name="Ng V."/>
            <person name="Clum A."/>
            <person name="Steindorff A."/>
            <person name="Ohm R."/>
            <person name="Martin F."/>
            <person name="Silar P."/>
            <person name="Natvig D."/>
            <person name="Lalanne C."/>
            <person name="Gautier V."/>
            <person name="Ament-Velasquez S.L."/>
            <person name="Kruys A."/>
            <person name="Hutchinson M.I."/>
            <person name="Powell A.J."/>
            <person name="Barry K."/>
            <person name="Miller A.N."/>
            <person name="Grigoriev I.V."/>
            <person name="Debuchy R."/>
            <person name="Gladieux P."/>
            <person name="Thoren M.H."/>
            <person name="Johannesson H."/>
        </authorList>
    </citation>
    <scope>NUCLEOTIDE SEQUENCE</scope>
    <source>
        <strain evidence="1">8032-3</strain>
    </source>
</reference>
<protein>
    <submittedName>
        <fullName evidence="1">Uncharacterized protein</fullName>
    </submittedName>
</protein>
<comment type="caution">
    <text evidence="1">The sequence shown here is derived from an EMBL/GenBank/DDBJ whole genome shotgun (WGS) entry which is preliminary data.</text>
</comment>
<organism evidence="1 2">
    <name type="scientific">Phialemonium atrogriseum</name>
    <dbReference type="NCBI Taxonomy" id="1093897"/>
    <lineage>
        <taxon>Eukaryota</taxon>
        <taxon>Fungi</taxon>
        <taxon>Dikarya</taxon>
        <taxon>Ascomycota</taxon>
        <taxon>Pezizomycotina</taxon>
        <taxon>Sordariomycetes</taxon>
        <taxon>Sordariomycetidae</taxon>
        <taxon>Cephalothecales</taxon>
        <taxon>Cephalothecaceae</taxon>
        <taxon>Phialemonium</taxon>
    </lineage>
</organism>
<dbReference type="GeneID" id="85309372"/>
<sequence length="134" mass="15055">MGIISPIYQVSLSLQVLVDTCAYVAIFVPRYDHFKASLENSMLAIYEGVSLPRGARRLLPRRGWTTAPGDYEDPPLAFPRATPPAPRLREWFTGPIGKFCEDPHGGDVGFKLAFGFAAVSYLVLRTVEKRHFWK</sequence>
<evidence type="ECO:0000313" key="1">
    <source>
        <dbReference type="EMBL" id="KAK1764812.1"/>
    </source>
</evidence>
<dbReference type="Proteomes" id="UP001244011">
    <property type="component" value="Unassembled WGS sequence"/>
</dbReference>
<dbReference type="RefSeq" id="XP_060281025.1">
    <property type="nucleotide sequence ID" value="XM_060426185.1"/>
</dbReference>
<accession>A0AAJ0BXC8</accession>
<dbReference type="AlphaFoldDB" id="A0AAJ0BXC8"/>
<dbReference type="EMBL" id="MU839018">
    <property type="protein sequence ID" value="KAK1764812.1"/>
    <property type="molecule type" value="Genomic_DNA"/>
</dbReference>
<keyword evidence="2" id="KW-1185">Reference proteome</keyword>
<gene>
    <name evidence="1" type="ORF">QBC33DRAFT_517403</name>
</gene>
<evidence type="ECO:0000313" key="2">
    <source>
        <dbReference type="Proteomes" id="UP001244011"/>
    </source>
</evidence>